<protein>
    <submittedName>
        <fullName evidence="3">DUF3422 family protein</fullName>
    </submittedName>
</protein>
<keyword evidence="2" id="KW-0472">Membrane</keyword>
<reference evidence="3 4" key="1">
    <citation type="journal article" date="2015" name="Antonie Van Leeuwenhoek">
        <title>Oricola cellulosilytica gen. nov., sp. nov., a cellulose-degrading bacterium of the family Phyllobacteriaceae isolated from surface seashore water, and emended descriptions of Mesorhizobium loti and Phyllobacterium myrsinacearum.</title>
        <authorList>
            <person name="Hameed A."/>
            <person name="Shahina M."/>
            <person name="Lai W.A."/>
            <person name="Lin S.Y."/>
            <person name="Young L.S."/>
            <person name="Liu Y.C."/>
            <person name="Hsu Y.H."/>
            <person name="Young C.C."/>
        </authorList>
    </citation>
    <scope>NUCLEOTIDE SEQUENCE [LARGE SCALE GENOMIC DNA]</scope>
    <source>
        <strain evidence="3 4">KCTC 52183</strain>
    </source>
</reference>
<keyword evidence="4" id="KW-1185">Reference proteome</keyword>
<dbReference type="AlphaFoldDB" id="A0A4R0PIP7"/>
<gene>
    <name evidence="3" type="ORF">E0D97_04135</name>
</gene>
<dbReference type="Pfam" id="PF11902">
    <property type="entry name" value="DUF3422"/>
    <property type="match status" value="1"/>
</dbReference>
<proteinExistence type="predicted"/>
<comment type="caution">
    <text evidence="3">The sequence shown here is derived from an EMBL/GenBank/DDBJ whole genome shotgun (WGS) entry which is preliminary data.</text>
</comment>
<name>A0A4R0PIP7_9HYPH</name>
<accession>A0A4R0PIP7</accession>
<feature type="transmembrane region" description="Helical" evidence="2">
    <location>
        <begin position="381"/>
        <end position="403"/>
    </location>
</feature>
<keyword evidence="1" id="KW-0175">Coiled coil</keyword>
<keyword evidence="2" id="KW-1133">Transmembrane helix</keyword>
<dbReference type="Proteomes" id="UP000291301">
    <property type="component" value="Unassembled WGS sequence"/>
</dbReference>
<dbReference type="EMBL" id="SJST01000001">
    <property type="protein sequence ID" value="TCD16613.1"/>
    <property type="molecule type" value="Genomic_DNA"/>
</dbReference>
<keyword evidence="2" id="KW-0812">Transmembrane</keyword>
<feature type="coiled-coil region" evidence="1">
    <location>
        <begin position="238"/>
        <end position="277"/>
    </location>
</feature>
<dbReference type="OrthoDB" id="9767470at2"/>
<evidence type="ECO:0000313" key="4">
    <source>
        <dbReference type="Proteomes" id="UP000291301"/>
    </source>
</evidence>
<dbReference type="InterPro" id="IPR021830">
    <property type="entry name" value="DUF3422"/>
</dbReference>
<evidence type="ECO:0000256" key="2">
    <source>
        <dbReference type="SAM" id="Phobius"/>
    </source>
</evidence>
<evidence type="ECO:0000256" key="1">
    <source>
        <dbReference type="SAM" id="Coils"/>
    </source>
</evidence>
<evidence type="ECO:0000313" key="3">
    <source>
        <dbReference type="EMBL" id="TCD16613.1"/>
    </source>
</evidence>
<feature type="transmembrane region" description="Helical" evidence="2">
    <location>
        <begin position="415"/>
        <end position="433"/>
    </location>
</feature>
<organism evidence="3 4">
    <name type="scientific">Oricola cellulosilytica</name>
    <dbReference type="NCBI Taxonomy" id="1429082"/>
    <lineage>
        <taxon>Bacteria</taxon>
        <taxon>Pseudomonadati</taxon>
        <taxon>Pseudomonadota</taxon>
        <taxon>Alphaproteobacteria</taxon>
        <taxon>Hyphomicrobiales</taxon>
        <taxon>Ahrensiaceae</taxon>
        <taxon>Oricola</taxon>
    </lineage>
</organism>
<sequence>MNEVVRTSTGISDTEAAAEASARRGAFGFPLHAHRAAALGEIHSRPAPSITAPRVLVKLCFMTEGGATVDHAVLSELSRRHGASPPERNARHHTIVTGKGSLRWERHTEASTYLWEGPLPRRFGDPLTGHPFGEEFPAPGTLIAGVRMEVRKHSAAAMKLIDDFDPATLCCSWVEGGSAVIATDFRQDSSGLTRILVLDKGMSAQRTGMLAQRLFDIEIYRTLAMLGLPLAQRLSPRMRKAEDQLATLTNRMRSVEADETEQLLDDITSLAAELEADAAASLYRFGASRAYHEIVDDRLDALGEEPVAGYDTWRSFLERRMAPAMRTCRSMEERQANLSRKLARAATLLRTKVDVAVEKQNRNLLASMNTRAKLQLRLQQTVEGLSVAAVSYYVVGLIGYVAKGMDNERFGISDTLITAAAVPIVVLGIWAFVRGIRKRHAEPGN</sequence>